<proteinExistence type="predicted"/>
<reference evidence="1 2" key="2">
    <citation type="journal article" date="2011" name="J. Bacteriol.">
        <title>Complete genome sequence of a carbon monoxide-utilizing acetogen, Eubacterium limosum KIST612.</title>
        <authorList>
            <person name="Roh H."/>
            <person name="Ko H.J."/>
            <person name="Kim D."/>
            <person name="Choi D.G."/>
            <person name="Park S."/>
            <person name="Kim S."/>
            <person name="Chang I.S."/>
            <person name="Choi I.G."/>
        </authorList>
    </citation>
    <scope>NUCLEOTIDE SEQUENCE [LARGE SCALE GENOMIC DNA]</scope>
    <source>
        <strain evidence="1 2">KIST612</strain>
    </source>
</reference>
<evidence type="ECO:0000313" key="2">
    <source>
        <dbReference type="Proteomes" id="UP000006873"/>
    </source>
</evidence>
<evidence type="ECO:0000313" key="1">
    <source>
        <dbReference type="EMBL" id="ADO38574.1"/>
    </source>
</evidence>
<name>E3GG34_9FIRM</name>
<dbReference type="EMBL" id="CP002273">
    <property type="protein sequence ID" value="ADO38574.1"/>
    <property type="molecule type" value="Genomic_DNA"/>
</dbReference>
<protein>
    <submittedName>
        <fullName evidence="1">Uncharacterized protein</fullName>
    </submittedName>
</protein>
<dbReference type="AlphaFoldDB" id="E3GG34"/>
<sequence length="35" mass="3924">MKPAAARKADTLYLKNAGSVDRYSGKIKIMQRGKR</sequence>
<reference key="1">
    <citation type="submission" date="2010-09" db="EMBL/GenBank/DDBJ databases">
        <authorList>
            <person name="Roh H."/>
            <person name="Ko H.-J."/>
            <person name="Kim D."/>
            <person name="Choi D.G."/>
            <person name="Park S."/>
            <person name="Kim S."/>
            <person name="Kim K.H."/>
            <person name="Chang I.S."/>
            <person name="Choi I.-G."/>
        </authorList>
    </citation>
    <scope>NUCLEOTIDE SEQUENCE</scope>
    <source>
        <strain>KIST612</strain>
    </source>
</reference>
<dbReference type="HOGENOM" id="CLU_3365021_0_0_9"/>
<accession>E3GG34</accession>
<keyword evidence="2" id="KW-1185">Reference proteome</keyword>
<dbReference type="KEGG" id="elm:ELI_3618"/>
<organism evidence="1 2">
    <name type="scientific">Eubacterium callanderi</name>
    <dbReference type="NCBI Taxonomy" id="53442"/>
    <lineage>
        <taxon>Bacteria</taxon>
        <taxon>Bacillati</taxon>
        <taxon>Bacillota</taxon>
        <taxon>Clostridia</taxon>
        <taxon>Eubacteriales</taxon>
        <taxon>Eubacteriaceae</taxon>
        <taxon>Eubacterium</taxon>
    </lineage>
</organism>
<gene>
    <name evidence="1" type="ordered locus">ELI_3618</name>
</gene>
<dbReference type="Proteomes" id="UP000006873">
    <property type="component" value="Chromosome"/>
</dbReference>